<dbReference type="GO" id="GO:0016740">
    <property type="term" value="F:transferase activity"/>
    <property type="evidence" value="ECO:0007669"/>
    <property type="project" value="UniProtKB-UniRule"/>
</dbReference>
<organism evidence="13 14">
    <name type="scientific">Brenneria roseae subsp. americana</name>
    <dbReference type="NCBI Taxonomy" id="1508507"/>
    <lineage>
        <taxon>Bacteria</taxon>
        <taxon>Pseudomonadati</taxon>
        <taxon>Pseudomonadota</taxon>
        <taxon>Gammaproteobacteria</taxon>
        <taxon>Enterobacterales</taxon>
        <taxon>Pectobacteriaceae</taxon>
        <taxon>Brenneria</taxon>
    </lineage>
</organism>
<accession>A0A2U1TU03</accession>
<comment type="caution">
    <text evidence="13">The sequence shown here is derived from an EMBL/GenBank/DDBJ whole genome shotgun (WGS) entry which is preliminary data.</text>
</comment>
<evidence type="ECO:0000313" key="14">
    <source>
        <dbReference type="Proteomes" id="UP000245138"/>
    </source>
</evidence>
<dbReference type="OrthoDB" id="9778595at2"/>
<dbReference type="EMBL" id="QDKJ01000006">
    <property type="protein sequence ID" value="PWC12869.1"/>
    <property type="molecule type" value="Genomic_DNA"/>
</dbReference>
<dbReference type="InterPro" id="IPR003374">
    <property type="entry name" value="ApbE-like_sf"/>
</dbReference>
<dbReference type="InterPro" id="IPR024932">
    <property type="entry name" value="ApbE"/>
</dbReference>
<comment type="similarity">
    <text evidence="1 11">Belongs to the ApbE family.</text>
</comment>
<keyword evidence="14" id="KW-1185">Reference proteome</keyword>
<evidence type="ECO:0000256" key="11">
    <source>
        <dbReference type="PIRNR" id="PIRNR006268"/>
    </source>
</evidence>
<evidence type="ECO:0000256" key="12">
    <source>
        <dbReference type="PIRSR" id="PIRSR006268-2"/>
    </source>
</evidence>
<feature type="binding site" evidence="12">
    <location>
        <position position="264"/>
    </location>
    <ligand>
        <name>Mg(2+)</name>
        <dbReference type="ChEBI" id="CHEBI:18420"/>
    </ligand>
</feature>
<dbReference type="PANTHER" id="PTHR30040">
    <property type="entry name" value="THIAMINE BIOSYNTHESIS LIPOPROTEIN APBE"/>
    <property type="match status" value="1"/>
</dbReference>
<dbReference type="PANTHER" id="PTHR30040:SF2">
    <property type="entry name" value="FAD:PROTEIN FMN TRANSFERASE"/>
    <property type="match status" value="1"/>
</dbReference>
<dbReference type="Gene3D" id="3.10.520.10">
    <property type="entry name" value="ApbE-like domains"/>
    <property type="match status" value="1"/>
</dbReference>
<keyword evidence="7 11" id="KW-0274">FAD</keyword>
<evidence type="ECO:0000256" key="3">
    <source>
        <dbReference type="ARBA" id="ARBA00016337"/>
    </source>
</evidence>
<evidence type="ECO:0000256" key="10">
    <source>
        <dbReference type="ARBA" id="ARBA00048540"/>
    </source>
</evidence>
<evidence type="ECO:0000256" key="1">
    <source>
        <dbReference type="ARBA" id="ARBA00008282"/>
    </source>
</evidence>
<dbReference type="Pfam" id="PF02424">
    <property type="entry name" value="ApbE"/>
    <property type="match status" value="1"/>
</dbReference>
<feature type="binding site" evidence="12">
    <location>
        <position position="150"/>
    </location>
    <ligand>
        <name>Mg(2+)</name>
        <dbReference type="ChEBI" id="CHEBI:18420"/>
    </ligand>
</feature>
<proteinExistence type="inferred from homology"/>
<dbReference type="PIRSF" id="PIRSF006268">
    <property type="entry name" value="ApbE"/>
    <property type="match status" value="1"/>
</dbReference>
<keyword evidence="5 11" id="KW-0808">Transferase</keyword>
<comment type="catalytic activity">
    <reaction evidence="10 11">
        <text>L-threonyl-[protein] + FAD = FMN-L-threonyl-[protein] + AMP + H(+)</text>
        <dbReference type="Rhea" id="RHEA:36847"/>
        <dbReference type="Rhea" id="RHEA-COMP:11060"/>
        <dbReference type="Rhea" id="RHEA-COMP:11061"/>
        <dbReference type="ChEBI" id="CHEBI:15378"/>
        <dbReference type="ChEBI" id="CHEBI:30013"/>
        <dbReference type="ChEBI" id="CHEBI:57692"/>
        <dbReference type="ChEBI" id="CHEBI:74257"/>
        <dbReference type="ChEBI" id="CHEBI:456215"/>
        <dbReference type="EC" id="2.7.1.180"/>
    </reaction>
</comment>
<dbReference type="RefSeq" id="WP_109054223.1">
    <property type="nucleotide sequence ID" value="NZ_QDKJ01000006.1"/>
</dbReference>
<evidence type="ECO:0000256" key="7">
    <source>
        <dbReference type="ARBA" id="ARBA00022827"/>
    </source>
</evidence>
<dbReference type="SUPFAM" id="SSF143631">
    <property type="entry name" value="ApbE-like"/>
    <property type="match status" value="1"/>
</dbReference>
<evidence type="ECO:0000313" key="13">
    <source>
        <dbReference type="EMBL" id="PWC12869.1"/>
    </source>
</evidence>
<evidence type="ECO:0000256" key="9">
    <source>
        <dbReference type="ARBA" id="ARBA00031306"/>
    </source>
</evidence>
<evidence type="ECO:0000256" key="5">
    <source>
        <dbReference type="ARBA" id="ARBA00022679"/>
    </source>
</evidence>
<evidence type="ECO:0000256" key="2">
    <source>
        <dbReference type="ARBA" id="ARBA00011955"/>
    </source>
</evidence>
<evidence type="ECO:0000256" key="8">
    <source>
        <dbReference type="ARBA" id="ARBA00022842"/>
    </source>
</evidence>
<gene>
    <name evidence="13" type="ORF">B4923_10130</name>
</gene>
<feature type="binding site" evidence="12">
    <location>
        <position position="268"/>
    </location>
    <ligand>
        <name>Mg(2+)</name>
        <dbReference type="ChEBI" id="CHEBI:18420"/>
    </ligand>
</feature>
<sequence length="322" mass="35687">MKSVNDIYSYTAHLMGSPIVLNLFVHDEMLVKRVFHYIKQLEDRLTVNRPQSEVMRINHAAGQNYETVSPVVFSLIKQAKAVSLMEGSCFNVAIGPVVKLWKIGFSGCAVPDAGKIARALELTRPERIMLNEDDGAVLLQSAGMEIDLGAIAKGYMADLIRDLLYQHGVDHAVINLGGNVLAIGRSLPQGQWCVGLQKPFAGRGSLLGVIRVINKSVVTSGIYERFFTVDGQVYHHILNPETGYPLDNELHSVTIISDDSIDGDIYTTLLYGMGMEAGIDYLRSKPEIEAIFVTKKKEIILSSQRHYDFEQLDDTYVLTRAG</sequence>
<keyword evidence="4 11" id="KW-0285">Flavoprotein</keyword>
<keyword evidence="6 11" id="KW-0479">Metal-binding</keyword>
<evidence type="ECO:0000256" key="6">
    <source>
        <dbReference type="ARBA" id="ARBA00022723"/>
    </source>
</evidence>
<evidence type="ECO:0000256" key="4">
    <source>
        <dbReference type="ARBA" id="ARBA00022630"/>
    </source>
</evidence>
<name>A0A2U1TU03_9GAMM</name>
<reference evidence="13 14" key="1">
    <citation type="submission" date="2018-04" db="EMBL/GenBank/DDBJ databases">
        <title>Brenneria corticis sp.nov.</title>
        <authorList>
            <person name="Li Y."/>
        </authorList>
    </citation>
    <scope>NUCLEOTIDE SEQUENCE [LARGE SCALE GENOMIC DNA]</scope>
    <source>
        <strain evidence="13 14">LMG 27715</strain>
    </source>
</reference>
<keyword evidence="8 11" id="KW-0460">Magnesium</keyword>
<protein>
    <recommendedName>
        <fullName evidence="3 11">FAD:protein FMN transferase</fullName>
        <ecNumber evidence="2 11">2.7.1.180</ecNumber>
    </recommendedName>
    <alternativeName>
        <fullName evidence="9 11">Flavin transferase</fullName>
    </alternativeName>
</protein>
<dbReference type="GO" id="GO:0046872">
    <property type="term" value="F:metal ion binding"/>
    <property type="evidence" value="ECO:0007669"/>
    <property type="project" value="UniProtKB-UniRule"/>
</dbReference>
<dbReference type="Proteomes" id="UP000245138">
    <property type="component" value="Unassembled WGS sequence"/>
</dbReference>
<comment type="cofactor">
    <cofactor evidence="12">
        <name>Mg(2+)</name>
        <dbReference type="ChEBI" id="CHEBI:18420"/>
    </cofactor>
    <cofactor evidence="12">
        <name>Mn(2+)</name>
        <dbReference type="ChEBI" id="CHEBI:29035"/>
    </cofactor>
    <text evidence="12">Magnesium. Can also use manganese.</text>
</comment>
<dbReference type="EC" id="2.7.1.180" evidence="2 11"/>
<dbReference type="AlphaFoldDB" id="A0A2U1TU03"/>